<evidence type="ECO:0000313" key="3">
    <source>
        <dbReference type="Proteomes" id="UP001596395"/>
    </source>
</evidence>
<evidence type="ECO:0000313" key="2">
    <source>
        <dbReference type="EMBL" id="MFC6951453.1"/>
    </source>
</evidence>
<accession>A0ABD5VCN9</accession>
<gene>
    <name evidence="2" type="ORF">ACFQGB_01135</name>
</gene>
<dbReference type="AlphaFoldDB" id="A0ABD5VCN9"/>
<dbReference type="InterPro" id="IPR043901">
    <property type="entry name" value="DUF5787"/>
</dbReference>
<protein>
    <submittedName>
        <fullName evidence="2">DUF5787 family protein</fullName>
    </submittedName>
</protein>
<dbReference type="Pfam" id="PF19100">
    <property type="entry name" value="DUF5787"/>
    <property type="match status" value="1"/>
</dbReference>
<dbReference type="Proteomes" id="UP001596395">
    <property type="component" value="Unassembled WGS sequence"/>
</dbReference>
<dbReference type="EMBL" id="JBHSXN010000001">
    <property type="protein sequence ID" value="MFC6951453.1"/>
    <property type="molecule type" value="Genomic_DNA"/>
</dbReference>
<sequence length="362" mass="40551">MSLPGADAEFPFELATCRWVEREWPPSGERDSAVLVARQLGTQSRRWDTVVLECDLAGLTARAAFGPDALSSNQLHVVRHAPADWEYYRDALPDPGYPWRYVRESVHALSARGALEHRKRSGRIEIRRIGPYPEEWVRRIVAVENKPDLDKTAARALADQLETDVALALADEAWVAVRANEDVNERLLLEGLPVEAGILAVSDAVGTDADRTSAEVLWHPRTLAVDDPGTRILENPNPADSASGYDASAARFEYADVDWKRRKRLAIAERAYERGWRSYVDAMRPDCRHFALEAAGDGLVPWCEAKGRCQTSAECRGACNEFEPEPPAWRTRGWPIDGGPGKGVRRVLDRRKERRRPAPDDD</sequence>
<reference evidence="2 3" key="1">
    <citation type="journal article" date="2019" name="Int. J. Syst. Evol. Microbiol.">
        <title>The Global Catalogue of Microorganisms (GCM) 10K type strain sequencing project: providing services to taxonomists for standard genome sequencing and annotation.</title>
        <authorList>
            <consortium name="The Broad Institute Genomics Platform"/>
            <consortium name="The Broad Institute Genome Sequencing Center for Infectious Disease"/>
            <person name="Wu L."/>
            <person name="Ma J."/>
        </authorList>
    </citation>
    <scope>NUCLEOTIDE SEQUENCE [LARGE SCALE GENOMIC DNA]</scope>
    <source>
        <strain evidence="2 3">GX26</strain>
    </source>
</reference>
<proteinExistence type="predicted"/>
<name>A0ABD5VCN9_9EURY</name>
<dbReference type="RefSeq" id="WP_336348485.1">
    <property type="nucleotide sequence ID" value="NZ_JAZAQL010000001.1"/>
</dbReference>
<comment type="caution">
    <text evidence="2">The sequence shown here is derived from an EMBL/GenBank/DDBJ whole genome shotgun (WGS) entry which is preliminary data.</text>
</comment>
<evidence type="ECO:0000256" key="1">
    <source>
        <dbReference type="SAM" id="MobiDB-lite"/>
    </source>
</evidence>
<organism evidence="2 3">
    <name type="scientific">Halorubellus litoreus</name>
    <dbReference type="NCBI Taxonomy" id="755308"/>
    <lineage>
        <taxon>Archaea</taxon>
        <taxon>Methanobacteriati</taxon>
        <taxon>Methanobacteriota</taxon>
        <taxon>Stenosarchaea group</taxon>
        <taxon>Halobacteria</taxon>
        <taxon>Halobacteriales</taxon>
        <taxon>Halorubellaceae</taxon>
        <taxon>Halorubellus</taxon>
    </lineage>
</organism>
<feature type="compositionally biased region" description="Basic and acidic residues" evidence="1">
    <location>
        <begin position="346"/>
        <end position="362"/>
    </location>
</feature>
<feature type="region of interest" description="Disordered" evidence="1">
    <location>
        <begin position="327"/>
        <end position="362"/>
    </location>
</feature>
<keyword evidence="3" id="KW-1185">Reference proteome</keyword>